<evidence type="ECO:0000313" key="2">
    <source>
        <dbReference type="Proteomes" id="UP001634394"/>
    </source>
</evidence>
<dbReference type="EMBL" id="JBJQND010000008">
    <property type="protein sequence ID" value="KAL3868409.1"/>
    <property type="molecule type" value="Genomic_DNA"/>
</dbReference>
<accession>A0ABD3W3I6</accession>
<dbReference type="Proteomes" id="UP001634394">
    <property type="component" value="Unassembled WGS sequence"/>
</dbReference>
<name>A0ABD3W3I6_SINWO</name>
<keyword evidence="2" id="KW-1185">Reference proteome</keyword>
<gene>
    <name evidence="1" type="ORF">ACJMK2_041217</name>
</gene>
<reference evidence="1 2" key="1">
    <citation type="submission" date="2024-11" db="EMBL/GenBank/DDBJ databases">
        <title>Chromosome-level genome assembly of the freshwater bivalve Anodonta woodiana.</title>
        <authorList>
            <person name="Chen X."/>
        </authorList>
    </citation>
    <scope>NUCLEOTIDE SEQUENCE [LARGE SCALE GENOMIC DNA]</scope>
    <source>
        <strain evidence="1">MN2024</strain>
        <tissue evidence="1">Gills</tissue>
    </source>
</reference>
<organism evidence="1 2">
    <name type="scientific">Sinanodonta woodiana</name>
    <name type="common">Chinese pond mussel</name>
    <name type="synonym">Anodonta woodiana</name>
    <dbReference type="NCBI Taxonomy" id="1069815"/>
    <lineage>
        <taxon>Eukaryota</taxon>
        <taxon>Metazoa</taxon>
        <taxon>Spiralia</taxon>
        <taxon>Lophotrochozoa</taxon>
        <taxon>Mollusca</taxon>
        <taxon>Bivalvia</taxon>
        <taxon>Autobranchia</taxon>
        <taxon>Heteroconchia</taxon>
        <taxon>Palaeoheterodonta</taxon>
        <taxon>Unionida</taxon>
        <taxon>Unionoidea</taxon>
        <taxon>Unionidae</taxon>
        <taxon>Unioninae</taxon>
        <taxon>Sinanodonta</taxon>
    </lineage>
</organism>
<proteinExistence type="predicted"/>
<sequence>MDFTYMVSLISSDNITEKDIRTFKQQRKVGTVTRLQVTGCDNLCIQIKMHGVKWLRFVIWLSQERISNIRFR</sequence>
<dbReference type="AlphaFoldDB" id="A0ABD3W3I6"/>
<evidence type="ECO:0000313" key="1">
    <source>
        <dbReference type="EMBL" id="KAL3868409.1"/>
    </source>
</evidence>
<protein>
    <submittedName>
        <fullName evidence="1">Uncharacterized protein</fullName>
    </submittedName>
</protein>
<comment type="caution">
    <text evidence="1">The sequence shown here is derived from an EMBL/GenBank/DDBJ whole genome shotgun (WGS) entry which is preliminary data.</text>
</comment>